<dbReference type="InterPro" id="IPR035595">
    <property type="entry name" value="UDP_glycos_trans_CS"/>
</dbReference>
<evidence type="ECO:0000313" key="4">
    <source>
        <dbReference type="EMBL" id="CEM08688.1"/>
    </source>
</evidence>
<feature type="region of interest" description="Disordered" evidence="3">
    <location>
        <begin position="55"/>
        <end position="77"/>
    </location>
</feature>
<dbReference type="InterPro" id="IPR002213">
    <property type="entry name" value="UDP_glucos_trans"/>
</dbReference>
<dbReference type="InterPro" id="IPR050271">
    <property type="entry name" value="UDP-glycosyltransferase"/>
</dbReference>
<dbReference type="Gene3D" id="3.40.50.2000">
    <property type="entry name" value="Glycogen Phosphorylase B"/>
    <property type="match status" value="2"/>
</dbReference>
<dbReference type="VEuPathDB" id="CryptoDB:Cvel_15638"/>
<keyword evidence="2" id="KW-0808">Transferase</keyword>
<sequence>MNMGTKRGANRWRGISSSLFVCGRALKHVWLLIFLCMGLPGLFVSPRTTSLFASADAHPQAQEGDPPPSQGESGESRGGLHVLAISGAMRSHALSMVPVLEELSARGHRVTFAIPSTKEARAWFKKPPGNSELLHVGDPDWSLDQIPTPDLKTMSHWEVAQHYVHMAWNYADLLDKPIFSSVPDIEAFVQKERPDVAFVSMASMGSGDVLKRTDTPFVTFYHASMLTILAAGTPEYCRYPYMRVAPTVTELKTSLLARLKNHLVCSLETLLLFPLFLNEINKVRKRRGLNSVSSWAELLAPAPISVGVGGPPVSVLPHNFPRSMHLVGLVSRDAAASEIDPDLLRWLDGDGHTEPVLYVSMGTKYKLTDASAASLVTQLSSAPARVLWSLRPAEQERFASLLPSQNTDRWRVEAFTPQPDVLQHPSVKAFLSHCGWGGTTDSLAAGVPVLAYPGFNDQESNAAGLVDGGAGIRLWGDFSNLLEAIERVLSDPSFAESAKRMGEKLLSQGGLARTVEIVEAVARGNLLEADEHVGADPFFLQPQPAVLFLESMILVVLTFEMDLLLFNCLIHFIEVALEGSEEAKAFPVERQNRRLPRGVSRVVLVVSNRESFEELTPFVQMSGHERAVPVWRGKMDERVQAEQKREVKLEAIKVPLKRHAAGGVVQIGGDQRHINQVTLGQMKAECDGIVLVSSDVDNATTLIMLLSRDSECLPGLRTVKDEFFFDHAC</sequence>
<evidence type="ECO:0000256" key="2">
    <source>
        <dbReference type="ARBA" id="ARBA00022679"/>
    </source>
</evidence>
<dbReference type="Pfam" id="PF00201">
    <property type="entry name" value="UDPGT"/>
    <property type="match status" value="1"/>
</dbReference>
<dbReference type="SUPFAM" id="SSF53756">
    <property type="entry name" value="UDP-Glycosyltransferase/glycogen phosphorylase"/>
    <property type="match status" value="1"/>
</dbReference>
<dbReference type="PANTHER" id="PTHR48043">
    <property type="entry name" value="EG:EG0003.4 PROTEIN-RELATED"/>
    <property type="match status" value="1"/>
</dbReference>
<dbReference type="AlphaFoldDB" id="A0A0G4F903"/>
<name>A0A0G4F903_9ALVE</name>
<protein>
    <submittedName>
        <fullName evidence="4">Uncharacterized protein</fullName>
    </submittedName>
</protein>
<dbReference type="EMBL" id="CDMZ01000182">
    <property type="protein sequence ID" value="CEM08688.1"/>
    <property type="molecule type" value="Genomic_DNA"/>
</dbReference>
<dbReference type="GO" id="GO:0008194">
    <property type="term" value="F:UDP-glycosyltransferase activity"/>
    <property type="evidence" value="ECO:0007669"/>
    <property type="project" value="InterPro"/>
</dbReference>
<evidence type="ECO:0000256" key="1">
    <source>
        <dbReference type="ARBA" id="ARBA00022676"/>
    </source>
</evidence>
<evidence type="ECO:0000256" key="3">
    <source>
        <dbReference type="SAM" id="MobiDB-lite"/>
    </source>
</evidence>
<keyword evidence="1" id="KW-0328">Glycosyltransferase</keyword>
<organism evidence="4">
    <name type="scientific">Chromera velia CCMP2878</name>
    <dbReference type="NCBI Taxonomy" id="1169474"/>
    <lineage>
        <taxon>Eukaryota</taxon>
        <taxon>Sar</taxon>
        <taxon>Alveolata</taxon>
        <taxon>Colpodellida</taxon>
        <taxon>Chromeraceae</taxon>
        <taxon>Chromera</taxon>
    </lineage>
</organism>
<gene>
    <name evidence="4" type="ORF">Cvel_15638</name>
</gene>
<reference evidence="4" key="1">
    <citation type="submission" date="2014-11" db="EMBL/GenBank/DDBJ databases">
        <authorList>
            <person name="Otto D Thomas"/>
            <person name="Naeem Raeece"/>
        </authorList>
    </citation>
    <scope>NUCLEOTIDE SEQUENCE</scope>
</reference>
<dbReference type="PANTHER" id="PTHR48043:SF145">
    <property type="entry name" value="FI06409P-RELATED"/>
    <property type="match status" value="1"/>
</dbReference>
<accession>A0A0G4F903</accession>
<proteinExistence type="predicted"/>
<dbReference type="CDD" id="cd03784">
    <property type="entry name" value="GT1_Gtf-like"/>
    <property type="match status" value="1"/>
</dbReference>
<dbReference type="PROSITE" id="PS00375">
    <property type="entry name" value="UDPGT"/>
    <property type="match status" value="1"/>
</dbReference>